<sequence>MINSTTSRIRDDNEDQNHRLKILEINAHQFYAQLKPLFAENTQLKQNLIELNVYIEERKMHLCKYLSDVGPNGEDLILVKAVGDLQQICDLIGDEIKRLRSQIVTQIEVQQSNEQCLKEVRSDLQKETERFLNEKQLLIDQNTISQQTHKQIIENLKAQIDILVNLHHL</sequence>
<name>A0EGZ4_PARTE</name>
<dbReference type="OrthoDB" id="307513at2759"/>
<gene>
    <name evidence="1" type="ORF">GSPATT00026909001</name>
</gene>
<dbReference type="RefSeq" id="XP_001461958.1">
    <property type="nucleotide sequence ID" value="XM_001461921.1"/>
</dbReference>
<evidence type="ECO:0000313" key="2">
    <source>
        <dbReference type="Proteomes" id="UP000000600"/>
    </source>
</evidence>
<dbReference type="EMBL" id="CT868678">
    <property type="protein sequence ID" value="CAK94585.1"/>
    <property type="molecule type" value="Genomic_DNA"/>
</dbReference>
<organism evidence="1 2">
    <name type="scientific">Paramecium tetraurelia</name>
    <dbReference type="NCBI Taxonomy" id="5888"/>
    <lineage>
        <taxon>Eukaryota</taxon>
        <taxon>Sar</taxon>
        <taxon>Alveolata</taxon>
        <taxon>Ciliophora</taxon>
        <taxon>Intramacronucleata</taxon>
        <taxon>Oligohymenophorea</taxon>
        <taxon>Peniculida</taxon>
        <taxon>Parameciidae</taxon>
        <taxon>Paramecium</taxon>
    </lineage>
</organism>
<keyword evidence="2" id="KW-1185">Reference proteome</keyword>
<proteinExistence type="predicted"/>
<dbReference type="HOGENOM" id="CLU_1581572_0_0_1"/>
<dbReference type="AlphaFoldDB" id="A0EGZ4"/>
<dbReference type="GeneID" id="5047743"/>
<protein>
    <submittedName>
        <fullName evidence="1">Uncharacterized protein</fullName>
    </submittedName>
</protein>
<dbReference type="Proteomes" id="UP000000600">
    <property type="component" value="Unassembled WGS sequence"/>
</dbReference>
<reference evidence="1 2" key="1">
    <citation type="journal article" date="2006" name="Nature">
        <title>Global trends of whole-genome duplications revealed by the ciliate Paramecium tetraurelia.</title>
        <authorList>
            <consortium name="Genoscope"/>
            <person name="Aury J.-M."/>
            <person name="Jaillon O."/>
            <person name="Duret L."/>
            <person name="Noel B."/>
            <person name="Jubin C."/>
            <person name="Porcel B.M."/>
            <person name="Segurens B."/>
            <person name="Daubin V."/>
            <person name="Anthouard V."/>
            <person name="Aiach N."/>
            <person name="Arnaiz O."/>
            <person name="Billaut A."/>
            <person name="Beisson J."/>
            <person name="Blanc I."/>
            <person name="Bouhouche K."/>
            <person name="Camara F."/>
            <person name="Duharcourt S."/>
            <person name="Guigo R."/>
            <person name="Gogendeau D."/>
            <person name="Katinka M."/>
            <person name="Keller A.-M."/>
            <person name="Kissmehl R."/>
            <person name="Klotz C."/>
            <person name="Koll F."/>
            <person name="Le Moue A."/>
            <person name="Lepere C."/>
            <person name="Malinsky S."/>
            <person name="Nowacki M."/>
            <person name="Nowak J.K."/>
            <person name="Plattner H."/>
            <person name="Poulain J."/>
            <person name="Ruiz F."/>
            <person name="Serrano V."/>
            <person name="Zagulski M."/>
            <person name="Dessen P."/>
            <person name="Betermier M."/>
            <person name="Weissenbach J."/>
            <person name="Scarpelli C."/>
            <person name="Schachter V."/>
            <person name="Sperling L."/>
            <person name="Meyer E."/>
            <person name="Cohen J."/>
            <person name="Wincker P."/>
        </authorList>
    </citation>
    <scope>NUCLEOTIDE SEQUENCE [LARGE SCALE GENOMIC DNA]</scope>
    <source>
        <strain evidence="1 2">Stock d4-2</strain>
    </source>
</reference>
<evidence type="ECO:0000313" key="1">
    <source>
        <dbReference type="EMBL" id="CAK94585.1"/>
    </source>
</evidence>
<dbReference type="InParanoid" id="A0EGZ4"/>
<dbReference type="KEGG" id="ptm:GSPATT00026909001"/>
<accession>A0EGZ4</accession>